<dbReference type="Pfam" id="PF02517">
    <property type="entry name" value="Rce1-like"/>
    <property type="match status" value="1"/>
</dbReference>
<dbReference type="GO" id="GO:0006508">
    <property type="term" value="P:proteolysis"/>
    <property type="evidence" value="ECO:0007669"/>
    <property type="project" value="UniProtKB-KW"/>
</dbReference>
<dbReference type="AlphaFoldDB" id="A0A5B8S358"/>
<feature type="transmembrane region" description="Helical" evidence="1">
    <location>
        <begin position="246"/>
        <end position="269"/>
    </location>
</feature>
<keyword evidence="4" id="KW-1185">Reference proteome</keyword>
<name>A0A5B8S358_9SPHN</name>
<feature type="domain" description="CAAX prenyl protease 2/Lysostaphin resistance protein A-like" evidence="2">
    <location>
        <begin position="177"/>
        <end position="285"/>
    </location>
</feature>
<feature type="transmembrane region" description="Helical" evidence="1">
    <location>
        <begin position="94"/>
        <end position="118"/>
    </location>
</feature>
<keyword evidence="3" id="KW-0645">Protease</keyword>
<protein>
    <submittedName>
        <fullName evidence="3">CPBP family intramembrane metalloprotease</fullName>
    </submittedName>
</protein>
<dbReference type="OrthoDB" id="378663at2"/>
<organism evidence="3 4">
    <name type="scientific">Novosphingobium ginsenosidimutans</name>
    <dbReference type="NCBI Taxonomy" id="1176536"/>
    <lineage>
        <taxon>Bacteria</taxon>
        <taxon>Pseudomonadati</taxon>
        <taxon>Pseudomonadota</taxon>
        <taxon>Alphaproteobacteria</taxon>
        <taxon>Sphingomonadales</taxon>
        <taxon>Sphingomonadaceae</taxon>
        <taxon>Novosphingobium</taxon>
    </lineage>
</organism>
<feature type="transmembrane region" description="Helical" evidence="1">
    <location>
        <begin position="218"/>
        <end position="240"/>
    </location>
</feature>
<dbReference type="KEGG" id="ngf:FRF71_02940"/>
<dbReference type="GO" id="GO:0008237">
    <property type="term" value="F:metallopeptidase activity"/>
    <property type="evidence" value="ECO:0007669"/>
    <property type="project" value="UniProtKB-KW"/>
</dbReference>
<dbReference type="EMBL" id="CP042345">
    <property type="protein sequence ID" value="QEA15177.1"/>
    <property type="molecule type" value="Genomic_DNA"/>
</dbReference>
<dbReference type="Proteomes" id="UP000321172">
    <property type="component" value="Chromosome"/>
</dbReference>
<dbReference type="GO" id="GO:0080120">
    <property type="term" value="P:CAAX-box protein maturation"/>
    <property type="evidence" value="ECO:0007669"/>
    <property type="project" value="UniProtKB-ARBA"/>
</dbReference>
<proteinExistence type="predicted"/>
<evidence type="ECO:0000313" key="3">
    <source>
        <dbReference type="EMBL" id="QEA15177.1"/>
    </source>
</evidence>
<keyword evidence="1" id="KW-0812">Transmembrane</keyword>
<keyword evidence="1" id="KW-1133">Transmembrane helix</keyword>
<keyword evidence="1" id="KW-0472">Membrane</keyword>
<gene>
    <name evidence="3" type="ORF">FRF71_02940</name>
</gene>
<dbReference type="GO" id="GO:0004175">
    <property type="term" value="F:endopeptidase activity"/>
    <property type="evidence" value="ECO:0007669"/>
    <property type="project" value="UniProtKB-ARBA"/>
</dbReference>
<keyword evidence="3" id="KW-0482">Metalloprotease</keyword>
<reference evidence="3 4" key="1">
    <citation type="journal article" date="2013" name="J. Microbiol. Biotechnol.">
        <title>Novosphingobium ginsenosidimutans sp. nov., with the ability to convert ginsenoside.</title>
        <authorList>
            <person name="Kim J.K."/>
            <person name="He D."/>
            <person name="Liu Q.M."/>
            <person name="Park H.Y."/>
            <person name="Jung M.S."/>
            <person name="Yoon M.H."/>
            <person name="Kim S.C."/>
            <person name="Im W.T."/>
        </authorList>
    </citation>
    <scope>NUCLEOTIDE SEQUENCE [LARGE SCALE GENOMIC DNA]</scope>
    <source>
        <strain evidence="3 4">FW-6</strain>
    </source>
</reference>
<accession>A0A5B8S358</accession>
<feature type="transmembrane region" description="Helical" evidence="1">
    <location>
        <begin position="145"/>
        <end position="163"/>
    </location>
</feature>
<feature type="transmembrane region" description="Helical" evidence="1">
    <location>
        <begin position="183"/>
        <end position="206"/>
    </location>
</feature>
<evidence type="ECO:0000313" key="4">
    <source>
        <dbReference type="Proteomes" id="UP000321172"/>
    </source>
</evidence>
<feature type="transmembrane region" description="Helical" evidence="1">
    <location>
        <begin position="62"/>
        <end position="82"/>
    </location>
</feature>
<keyword evidence="3" id="KW-0378">Hydrolase</keyword>
<evidence type="ECO:0000259" key="2">
    <source>
        <dbReference type="Pfam" id="PF02517"/>
    </source>
</evidence>
<evidence type="ECO:0000256" key="1">
    <source>
        <dbReference type="SAM" id="Phobius"/>
    </source>
</evidence>
<dbReference type="InterPro" id="IPR003675">
    <property type="entry name" value="Rce1/LyrA-like_dom"/>
</dbReference>
<sequence length="297" mass="31556">MRPLGGSTGYARSSASKGSRIPARLRLVRQFSPTEPVSPQNCRKEFPMNSAPLSPPSRSFRLLMLLCFLALAGVFSLTLSPLSSLAPQGVDPDVFRWLSLVQPAILAIVCASLGYALAHQVSLDAPLGRALVEKQPLRPVLEKQLAPALIGGLLSGLAVIGYIRFTAGLAPVRLELSLVSKLLYGGITEEIIARWGLMSLGVWIAVKVTARGCQPKAIHYWIGNIVAAALFAVGHLPVLFAASTEVSTTLVSAVVVGNMLPGLVFGWLFQSRGLEAAFIAHATAHVVSVSYLSVHFG</sequence>